<evidence type="ECO:0000256" key="2">
    <source>
        <dbReference type="ARBA" id="ARBA00023125"/>
    </source>
</evidence>
<dbReference type="OrthoDB" id="2123952at2759"/>
<comment type="caution">
    <text evidence="6">The sequence shown here is derived from an EMBL/GenBank/DDBJ whole genome shotgun (WGS) entry which is preliminary data.</text>
</comment>
<feature type="region of interest" description="Disordered" evidence="5">
    <location>
        <begin position="1"/>
        <end position="62"/>
    </location>
</feature>
<dbReference type="InterPro" id="IPR051127">
    <property type="entry name" value="Fungal_SecMet_Regulators"/>
</dbReference>
<keyword evidence="4" id="KW-0539">Nucleus</keyword>
<gene>
    <name evidence="6" type="ORF">FGADI_6105</name>
</gene>
<keyword evidence="7" id="KW-1185">Reference proteome</keyword>
<dbReference type="Proteomes" id="UP000604273">
    <property type="component" value="Unassembled WGS sequence"/>
</dbReference>
<protein>
    <recommendedName>
        <fullName evidence="8">Transcription factor domain-containing protein</fullName>
    </recommendedName>
</protein>
<reference evidence="6" key="1">
    <citation type="journal article" date="2020" name="BMC Genomics">
        <title>Correction to: Identification and distribution of gene clusters required for synthesis of sphingolipid metabolism inhibitors in diverse species of the filamentous fungus Fusarium.</title>
        <authorList>
            <person name="Kim H.S."/>
            <person name="Lohmar J.M."/>
            <person name="Busman M."/>
            <person name="Brown D.W."/>
            <person name="Naumann T.A."/>
            <person name="Divon H.H."/>
            <person name="Lysoe E."/>
            <person name="Uhlig S."/>
            <person name="Proctor R.H."/>
        </authorList>
    </citation>
    <scope>NUCLEOTIDE SEQUENCE</scope>
    <source>
        <strain evidence="6">NRRL 45417</strain>
    </source>
</reference>
<evidence type="ECO:0000256" key="4">
    <source>
        <dbReference type="ARBA" id="ARBA00023242"/>
    </source>
</evidence>
<dbReference type="AlphaFoldDB" id="A0A8H4T8Q2"/>
<accession>A0A8H4T8Q2</accession>
<proteinExistence type="predicted"/>
<feature type="compositionally biased region" description="Polar residues" evidence="5">
    <location>
        <begin position="25"/>
        <end position="35"/>
    </location>
</feature>
<keyword evidence="1" id="KW-0805">Transcription regulation</keyword>
<dbReference type="GO" id="GO:0000435">
    <property type="term" value="P:positive regulation of transcription from RNA polymerase II promoter by galactose"/>
    <property type="evidence" value="ECO:0007669"/>
    <property type="project" value="TreeGrafter"/>
</dbReference>
<dbReference type="EMBL" id="JABFAI010000138">
    <property type="protein sequence ID" value="KAF4953339.1"/>
    <property type="molecule type" value="Genomic_DNA"/>
</dbReference>
<keyword evidence="2" id="KW-0238">DNA-binding</keyword>
<keyword evidence="3" id="KW-0804">Transcription</keyword>
<evidence type="ECO:0000313" key="6">
    <source>
        <dbReference type="EMBL" id="KAF4953339.1"/>
    </source>
</evidence>
<dbReference type="PANTHER" id="PTHR47424">
    <property type="entry name" value="REGULATORY PROTEIN GAL4"/>
    <property type="match status" value="1"/>
</dbReference>
<evidence type="ECO:0000313" key="7">
    <source>
        <dbReference type="Proteomes" id="UP000604273"/>
    </source>
</evidence>
<organism evidence="6 7">
    <name type="scientific">Fusarium gaditjirri</name>
    <dbReference type="NCBI Taxonomy" id="282569"/>
    <lineage>
        <taxon>Eukaryota</taxon>
        <taxon>Fungi</taxon>
        <taxon>Dikarya</taxon>
        <taxon>Ascomycota</taxon>
        <taxon>Pezizomycotina</taxon>
        <taxon>Sordariomycetes</taxon>
        <taxon>Hypocreomycetidae</taxon>
        <taxon>Hypocreales</taxon>
        <taxon>Nectriaceae</taxon>
        <taxon>Fusarium</taxon>
        <taxon>Fusarium nisikadoi species complex</taxon>
    </lineage>
</organism>
<evidence type="ECO:0000256" key="1">
    <source>
        <dbReference type="ARBA" id="ARBA00023015"/>
    </source>
</evidence>
<dbReference type="PANTHER" id="PTHR47424:SF3">
    <property type="entry name" value="REGULATORY PROTEIN GAL4"/>
    <property type="match status" value="1"/>
</dbReference>
<dbReference type="CDD" id="cd12148">
    <property type="entry name" value="fungal_TF_MHR"/>
    <property type="match status" value="1"/>
</dbReference>
<dbReference type="GO" id="GO:0000978">
    <property type="term" value="F:RNA polymerase II cis-regulatory region sequence-specific DNA binding"/>
    <property type="evidence" value="ECO:0007669"/>
    <property type="project" value="TreeGrafter"/>
</dbReference>
<evidence type="ECO:0000256" key="3">
    <source>
        <dbReference type="ARBA" id="ARBA00023163"/>
    </source>
</evidence>
<reference evidence="6" key="2">
    <citation type="submission" date="2020-05" db="EMBL/GenBank/DDBJ databases">
        <authorList>
            <person name="Kim H.-S."/>
            <person name="Proctor R.H."/>
            <person name="Brown D.W."/>
        </authorList>
    </citation>
    <scope>NUCLEOTIDE SEQUENCE</scope>
    <source>
        <strain evidence="6">NRRL 45417</strain>
    </source>
</reference>
<name>A0A8H4T8Q2_9HYPO</name>
<evidence type="ECO:0000256" key="5">
    <source>
        <dbReference type="SAM" id="MobiDB-lite"/>
    </source>
</evidence>
<sequence length="461" mass="51107">MSPAENQMRWHYSLQRMSEARKTQKSVSAEISNSDTPEDSHSDSVYPAAITASSGGGESRAHEQLAYGPTSTFAFLQILHDGLIHRRNSTTRDKTQSLDAFTKRDIFFGLPYRVDPISLPSQQRMEDILLKSTAIEFLRAFEKYSSHALPFIEADKTRVLLDSVYSAGANNALTSQDKARLLMVLAIGALSTLETNTAETLLIHAKHEVVLFDDVATLPMVQFCLLMSDYQLNMGRPNAAYLQVCSACTRAIATFDCILGNVFPTNRYENTRKLHLRSWGVCGDLWFGPSPTRCQTSGAEKMAQLFVCNIYYHFIHTIYRPFLIAESALRASGQVERANAIWLRQSCRYATDAAEDSIVLTYEILKASDAKGKLINAVEGYIYGPLGCGMEDPSSHTVISQPRNPDQAQEIPGLLPWDNTMNFATSSTSDSADHIFTGFLDLLPFDPSFVLMAEGGTDMAT</sequence>
<dbReference type="GO" id="GO:0000981">
    <property type="term" value="F:DNA-binding transcription factor activity, RNA polymerase II-specific"/>
    <property type="evidence" value="ECO:0007669"/>
    <property type="project" value="TreeGrafter"/>
</dbReference>
<dbReference type="GO" id="GO:0005634">
    <property type="term" value="C:nucleus"/>
    <property type="evidence" value="ECO:0007669"/>
    <property type="project" value="TreeGrafter"/>
</dbReference>
<evidence type="ECO:0008006" key="8">
    <source>
        <dbReference type="Google" id="ProtNLM"/>
    </source>
</evidence>